<dbReference type="EMBL" id="SZQL01000015">
    <property type="protein sequence ID" value="TKK66314.1"/>
    <property type="molecule type" value="Genomic_DNA"/>
</dbReference>
<feature type="chain" id="PRO_5020624159" evidence="1">
    <location>
        <begin position="23"/>
        <end position="192"/>
    </location>
</feature>
<feature type="signal peptide" evidence="1">
    <location>
        <begin position="1"/>
        <end position="22"/>
    </location>
</feature>
<keyword evidence="1" id="KW-0732">Signal</keyword>
<dbReference type="AlphaFoldDB" id="A0A4U3KXB0"/>
<keyword evidence="3" id="KW-1185">Reference proteome</keyword>
<comment type="caution">
    <text evidence="2">The sequence shown here is derived from an EMBL/GenBank/DDBJ whole genome shotgun (WGS) entry which is preliminary data.</text>
</comment>
<protein>
    <submittedName>
        <fullName evidence="2">Uncharacterized protein</fullName>
    </submittedName>
</protein>
<sequence length="192" mass="22282">MKNIYFLLIILSFSLAFNESVAAQNDSSGIYVNGNDFSSGKLSLAINCATEEHKIKLNDFFNKPYIIVKHNDSSYNFMKKDLFGYKMCNGNIYRFNGEKDLLLLNPAEQILIYSHIPNRTRGLTNVTSYYFSINATSPVQLLTKKNLKRAYAANQKFVNEIDRKFKYNTELAAYDKYHSVYKINWIYQITIK</sequence>
<evidence type="ECO:0000256" key="1">
    <source>
        <dbReference type="SAM" id="SignalP"/>
    </source>
</evidence>
<dbReference type="Proteomes" id="UP000305848">
    <property type="component" value="Unassembled WGS sequence"/>
</dbReference>
<proteinExistence type="predicted"/>
<evidence type="ECO:0000313" key="3">
    <source>
        <dbReference type="Proteomes" id="UP000305848"/>
    </source>
</evidence>
<accession>A0A4U3KXB0</accession>
<organism evidence="2 3">
    <name type="scientific">Ilyomonas limi</name>
    <dbReference type="NCBI Taxonomy" id="2575867"/>
    <lineage>
        <taxon>Bacteria</taxon>
        <taxon>Pseudomonadati</taxon>
        <taxon>Bacteroidota</taxon>
        <taxon>Chitinophagia</taxon>
        <taxon>Chitinophagales</taxon>
        <taxon>Chitinophagaceae</taxon>
        <taxon>Ilyomonas</taxon>
    </lineage>
</organism>
<gene>
    <name evidence="2" type="ORF">FC093_17160</name>
</gene>
<name>A0A4U3KXB0_9BACT</name>
<reference evidence="2 3" key="1">
    <citation type="submission" date="2019-05" db="EMBL/GenBank/DDBJ databases">
        <title>Panacibacter sp. strain 17mud1-8 Genome sequencing and assembly.</title>
        <authorList>
            <person name="Chhetri G."/>
        </authorList>
    </citation>
    <scope>NUCLEOTIDE SEQUENCE [LARGE SCALE GENOMIC DNA]</scope>
    <source>
        <strain evidence="2 3">17mud1-8</strain>
    </source>
</reference>
<dbReference type="RefSeq" id="WP_137263046.1">
    <property type="nucleotide sequence ID" value="NZ_SZQL01000015.1"/>
</dbReference>
<dbReference type="OrthoDB" id="946740at2"/>
<evidence type="ECO:0000313" key="2">
    <source>
        <dbReference type="EMBL" id="TKK66314.1"/>
    </source>
</evidence>